<evidence type="ECO:0000313" key="2">
    <source>
        <dbReference type="Proteomes" id="UP001052140"/>
    </source>
</evidence>
<keyword evidence="2" id="KW-1185">Reference proteome</keyword>
<accession>A0ABQ4VHL4</accession>
<protein>
    <submittedName>
        <fullName evidence="1">Uncharacterized protein</fullName>
    </submittedName>
</protein>
<dbReference type="EMBL" id="BPUX01000024">
    <property type="protein sequence ID" value="GJH43356.1"/>
    <property type="molecule type" value="Genomic_DNA"/>
</dbReference>
<organism evidence="1 2">
    <name type="scientific">Pasteurella canis</name>
    <dbReference type="NCBI Taxonomy" id="753"/>
    <lineage>
        <taxon>Bacteria</taxon>
        <taxon>Pseudomonadati</taxon>
        <taxon>Pseudomonadota</taxon>
        <taxon>Gammaproteobacteria</taxon>
        <taxon>Pasteurellales</taxon>
        <taxon>Pasteurellaceae</taxon>
        <taxon>Pasteurella</taxon>
    </lineage>
</organism>
<comment type="caution">
    <text evidence="1">The sequence shown here is derived from an EMBL/GenBank/DDBJ whole genome shotgun (WGS) entry which is preliminary data.</text>
</comment>
<proteinExistence type="predicted"/>
<evidence type="ECO:0000313" key="1">
    <source>
        <dbReference type="EMBL" id="GJH43356.1"/>
    </source>
</evidence>
<sequence length="58" mass="6847">MNRYERTGQNHIKESTKAPIHIYQQINFYSIEKPVSEQKTKIDSIIDLLIFAVKKIIN</sequence>
<name>A0ABQ4VHL4_9PAST</name>
<dbReference type="Proteomes" id="UP001052140">
    <property type="component" value="Unassembled WGS sequence"/>
</dbReference>
<reference evidence="1" key="1">
    <citation type="submission" date="2024-05" db="EMBL/GenBank/DDBJ databases">
        <title>Determining zoonotic pasteurella genome.</title>
        <authorList>
            <person name="Maeda T."/>
            <person name="Takahashi T."/>
            <person name="Yoshida H."/>
        </authorList>
    </citation>
    <scope>NUCLEOTIDE SEQUENCE</scope>
    <source>
        <strain evidence="1">PA42</strain>
    </source>
</reference>
<gene>
    <name evidence="1" type="ORF">PA42_15300</name>
</gene>